<sequence length="151" mass="17203">MKTGNQIFTAMAIILFSSFGNAQSNFSINKDHDALQVKDLEASAKFYSEVLGLPEISNGGLGNHIRWFQLNDKVQIHLIENEEEISHHKGFHMALNVDDLPGFMQHLKSRNIHFENWEGEPDTTNTRPDGVKQIYFQDPDGYWIEVNDGSL</sequence>
<evidence type="ECO:0000313" key="3">
    <source>
        <dbReference type="EMBL" id="QCY68739.1"/>
    </source>
</evidence>
<name>A0A5B7X094_9FLAO</name>
<proteinExistence type="predicted"/>
<dbReference type="PROSITE" id="PS51819">
    <property type="entry name" value="VOC"/>
    <property type="match status" value="1"/>
</dbReference>
<dbReference type="Proteomes" id="UP000309016">
    <property type="component" value="Chromosome"/>
</dbReference>
<keyword evidence="4" id="KW-1185">Reference proteome</keyword>
<organism evidence="3 4">
    <name type="scientific">Antarcticibacterium flavum</name>
    <dbReference type="NCBI Taxonomy" id="2058175"/>
    <lineage>
        <taxon>Bacteria</taxon>
        <taxon>Pseudomonadati</taxon>
        <taxon>Bacteroidota</taxon>
        <taxon>Flavobacteriia</taxon>
        <taxon>Flavobacteriales</taxon>
        <taxon>Flavobacteriaceae</taxon>
        <taxon>Antarcticibacterium</taxon>
    </lineage>
</organism>
<gene>
    <name evidence="3" type="ORF">FHG64_04640</name>
</gene>
<feature type="chain" id="PRO_5022784464" evidence="1">
    <location>
        <begin position="23"/>
        <end position="151"/>
    </location>
</feature>
<feature type="signal peptide" evidence="1">
    <location>
        <begin position="1"/>
        <end position="22"/>
    </location>
</feature>
<dbReference type="InterPro" id="IPR037523">
    <property type="entry name" value="VOC_core"/>
</dbReference>
<protein>
    <submittedName>
        <fullName evidence="3">VOC family protein</fullName>
    </submittedName>
</protein>
<accession>A0A5B7X094</accession>
<dbReference type="Pfam" id="PF00903">
    <property type="entry name" value="Glyoxalase"/>
    <property type="match status" value="1"/>
</dbReference>
<dbReference type="AlphaFoldDB" id="A0A5B7X094"/>
<dbReference type="PANTHER" id="PTHR47802:SF1">
    <property type="entry name" value="GLYOXALASE FAMILY PROTEIN, EXPRESSED"/>
    <property type="match status" value="1"/>
</dbReference>
<dbReference type="OrthoDB" id="192739at2"/>
<feature type="domain" description="VOC" evidence="2">
    <location>
        <begin position="29"/>
        <end position="149"/>
    </location>
</feature>
<evidence type="ECO:0000259" key="2">
    <source>
        <dbReference type="PROSITE" id="PS51819"/>
    </source>
</evidence>
<evidence type="ECO:0000313" key="4">
    <source>
        <dbReference type="Proteomes" id="UP000309016"/>
    </source>
</evidence>
<dbReference type="PANTHER" id="PTHR47802">
    <property type="entry name" value="GLYOXALASE FAMILY PROTEIN, EXPRESSED"/>
    <property type="match status" value="1"/>
</dbReference>
<dbReference type="SUPFAM" id="SSF54593">
    <property type="entry name" value="Glyoxalase/Bleomycin resistance protein/Dihydroxybiphenyl dioxygenase"/>
    <property type="match status" value="1"/>
</dbReference>
<evidence type="ECO:0000256" key="1">
    <source>
        <dbReference type="SAM" id="SignalP"/>
    </source>
</evidence>
<reference evidence="3 4" key="1">
    <citation type="submission" date="2019-06" db="EMBL/GenBank/DDBJ databases">
        <title>Complete genome sequence of Antarcticibacterium flavum KCTC 52984T from an Antarctic marine sediment.</title>
        <authorList>
            <person name="Lee Y.M."/>
            <person name="Shin S.C."/>
        </authorList>
    </citation>
    <scope>NUCLEOTIDE SEQUENCE [LARGE SCALE GENOMIC DNA]</scope>
    <source>
        <strain evidence="3 4">KCTC 52984</strain>
    </source>
</reference>
<dbReference type="InterPro" id="IPR004360">
    <property type="entry name" value="Glyas_Fos-R_dOase_dom"/>
</dbReference>
<keyword evidence="1" id="KW-0732">Signal</keyword>
<dbReference type="InterPro" id="IPR029068">
    <property type="entry name" value="Glyas_Bleomycin-R_OHBP_Dase"/>
</dbReference>
<dbReference type="CDD" id="cd06587">
    <property type="entry name" value="VOC"/>
    <property type="match status" value="1"/>
</dbReference>
<dbReference type="EMBL" id="CP040812">
    <property type="protein sequence ID" value="QCY68739.1"/>
    <property type="molecule type" value="Genomic_DNA"/>
</dbReference>
<dbReference type="Gene3D" id="3.10.180.10">
    <property type="entry name" value="2,3-Dihydroxybiphenyl 1,2-Dioxygenase, domain 1"/>
    <property type="match status" value="1"/>
</dbReference>
<dbReference type="KEGG" id="afla:FHG64_04640"/>